<gene>
    <name evidence="1" type="ORF">UX86_C0018G0003</name>
</gene>
<evidence type="ECO:0000313" key="1">
    <source>
        <dbReference type="EMBL" id="KKU63767.1"/>
    </source>
</evidence>
<name>A0A0G1S325_9BACT</name>
<proteinExistence type="predicted"/>
<dbReference type="Proteomes" id="UP000034502">
    <property type="component" value="Unassembled WGS sequence"/>
</dbReference>
<comment type="caution">
    <text evidence="1">The sequence shown here is derived from an EMBL/GenBank/DDBJ whole genome shotgun (WGS) entry which is preliminary data.</text>
</comment>
<dbReference type="EMBL" id="LCNU01000018">
    <property type="protein sequence ID" value="KKU63767.1"/>
    <property type="molecule type" value="Genomic_DNA"/>
</dbReference>
<protein>
    <submittedName>
        <fullName evidence="1">Uncharacterized protein</fullName>
    </submittedName>
</protein>
<evidence type="ECO:0000313" key="2">
    <source>
        <dbReference type="Proteomes" id="UP000034502"/>
    </source>
</evidence>
<accession>A0A0G1S325</accession>
<dbReference type="AlphaFoldDB" id="A0A0G1S325"/>
<sequence length="211" mass="22949">MILTEKWANSHITGLNELPDNAALIAANHPFLLCLAPSILALACKFPDVRIVSDAGLVSWLKVMGIATIPVNTKSNLKHACSKSAFLKMKVTDCIFRFIGTKYDEIDNRSLPGRISSGLADGNSIFIAPSGQGHPDAVWRPGIGYAIQEIVASGQNPVLSFLLIQNKIPWHGNITLVEPLNNVLDRCRIDPKLVPAKEIAAGLQRFFNILS</sequence>
<organism evidence="1 2">
    <name type="scientific">Candidatus Amesbacteria bacterium GW2011_GWC1_47_15</name>
    <dbReference type="NCBI Taxonomy" id="1618364"/>
    <lineage>
        <taxon>Bacteria</taxon>
        <taxon>Candidatus Amesiibacteriota</taxon>
    </lineage>
</organism>
<reference evidence="1 2" key="1">
    <citation type="journal article" date="2015" name="Nature">
        <title>rRNA introns, odd ribosomes, and small enigmatic genomes across a large radiation of phyla.</title>
        <authorList>
            <person name="Brown C.T."/>
            <person name="Hug L.A."/>
            <person name="Thomas B.C."/>
            <person name="Sharon I."/>
            <person name="Castelle C.J."/>
            <person name="Singh A."/>
            <person name="Wilkins M.J."/>
            <person name="Williams K.H."/>
            <person name="Banfield J.F."/>
        </authorList>
    </citation>
    <scope>NUCLEOTIDE SEQUENCE [LARGE SCALE GENOMIC DNA]</scope>
</reference>